<evidence type="ECO:0000259" key="1">
    <source>
        <dbReference type="Pfam" id="PF12867"/>
    </source>
</evidence>
<dbReference type="InterPro" id="IPR034660">
    <property type="entry name" value="DinB/YfiT-like"/>
</dbReference>
<dbReference type="Proteomes" id="UP000614460">
    <property type="component" value="Unassembled WGS sequence"/>
</dbReference>
<name>A0A8H9G246_9SPHI</name>
<keyword evidence="3" id="KW-1185">Reference proteome</keyword>
<proteinExistence type="predicted"/>
<sequence length="174" mass="19855">MKNSNDSELEVWMRGPIPAVPDLLQGIAHALLQVNEDIQKLDDSKINKFLWEKPFGMASIAFHIQHIAGVADRMLTYSQGESLSEKQFEELRLEEILNDEIQVSYLKEKLSNSIHNFVEQLKKIDSNTLTQVRFLGRKKIPTTQIGLLFHAAEHAQRHYGQLLSTVKILQHGIA</sequence>
<feature type="domain" description="DinB-like" evidence="1">
    <location>
        <begin position="48"/>
        <end position="162"/>
    </location>
</feature>
<comment type="caution">
    <text evidence="2">The sequence shown here is derived from an EMBL/GenBank/DDBJ whole genome shotgun (WGS) entry which is preliminary data.</text>
</comment>
<organism evidence="2 3">
    <name type="scientific">Sphingobacterium cellulitidis</name>
    <dbReference type="NCBI Taxonomy" id="1768011"/>
    <lineage>
        <taxon>Bacteria</taxon>
        <taxon>Pseudomonadati</taxon>
        <taxon>Bacteroidota</taxon>
        <taxon>Sphingobacteriia</taxon>
        <taxon>Sphingobacteriales</taxon>
        <taxon>Sphingobacteriaceae</taxon>
        <taxon>Sphingobacterium</taxon>
    </lineage>
</organism>
<accession>A0A8H9G246</accession>
<dbReference type="Pfam" id="PF12867">
    <property type="entry name" value="DinB_2"/>
    <property type="match status" value="1"/>
</dbReference>
<reference evidence="2" key="1">
    <citation type="journal article" date="2014" name="Int. J. Syst. Evol. Microbiol.">
        <title>Complete genome sequence of Corynebacterium casei LMG S-19264T (=DSM 44701T), isolated from a smear-ripened cheese.</title>
        <authorList>
            <consortium name="US DOE Joint Genome Institute (JGI-PGF)"/>
            <person name="Walter F."/>
            <person name="Albersmeier A."/>
            <person name="Kalinowski J."/>
            <person name="Ruckert C."/>
        </authorList>
    </citation>
    <scope>NUCLEOTIDE SEQUENCE</scope>
    <source>
        <strain evidence="2">CGMCC 1.15966</strain>
    </source>
</reference>
<evidence type="ECO:0000313" key="3">
    <source>
        <dbReference type="Proteomes" id="UP000614460"/>
    </source>
</evidence>
<gene>
    <name evidence="2" type="ORF">GCM10011516_32230</name>
</gene>
<dbReference type="RefSeq" id="WP_182499608.1">
    <property type="nucleotide sequence ID" value="NZ_BMKM01000012.1"/>
</dbReference>
<protein>
    <recommendedName>
        <fullName evidence="1">DinB-like domain-containing protein</fullName>
    </recommendedName>
</protein>
<reference evidence="2" key="2">
    <citation type="submission" date="2020-09" db="EMBL/GenBank/DDBJ databases">
        <authorList>
            <person name="Sun Q."/>
            <person name="Zhou Y."/>
        </authorList>
    </citation>
    <scope>NUCLEOTIDE SEQUENCE</scope>
    <source>
        <strain evidence="2">CGMCC 1.15966</strain>
    </source>
</reference>
<dbReference type="InterPro" id="IPR024775">
    <property type="entry name" value="DinB-like"/>
</dbReference>
<dbReference type="SUPFAM" id="SSF109854">
    <property type="entry name" value="DinB/YfiT-like putative metalloenzymes"/>
    <property type="match status" value="1"/>
</dbReference>
<dbReference type="EMBL" id="BMKM01000012">
    <property type="protein sequence ID" value="GGE32050.1"/>
    <property type="molecule type" value="Genomic_DNA"/>
</dbReference>
<dbReference type="AlphaFoldDB" id="A0A8H9G246"/>
<dbReference type="Gene3D" id="1.20.120.450">
    <property type="entry name" value="dinb family like domain"/>
    <property type="match status" value="1"/>
</dbReference>
<evidence type="ECO:0000313" key="2">
    <source>
        <dbReference type="EMBL" id="GGE32050.1"/>
    </source>
</evidence>